<dbReference type="InterPro" id="IPR041373">
    <property type="entry name" value="RT_RNaseH"/>
</dbReference>
<accession>A0AAD8SN15</accession>
<dbReference type="Proteomes" id="UP001231189">
    <property type="component" value="Unassembled WGS sequence"/>
</dbReference>
<dbReference type="Pfam" id="PF00078">
    <property type="entry name" value="RVT_1"/>
    <property type="match status" value="1"/>
</dbReference>
<dbReference type="GO" id="GO:0003964">
    <property type="term" value="F:RNA-directed DNA polymerase activity"/>
    <property type="evidence" value="ECO:0007669"/>
    <property type="project" value="UniProtKB-KW"/>
</dbReference>
<dbReference type="InterPro" id="IPR000477">
    <property type="entry name" value="RT_dom"/>
</dbReference>
<feature type="region of interest" description="Disordered" evidence="7">
    <location>
        <begin position="584"/>
        <end position="649"/>
    </location>
</feature>
<dbReference type="PANTHER" id="PTHR37984:SF5">
    <property type="entry name" value="PROTEIN NYNRIN-LIKE"/>
    <property type="match status" value="1"/>
</dbReference>
<evidence type="ECO:0000256" key="3">
    <source>
        <dbReference type="ARBA" id="ARBA00022722"/>
    </source>
</evidence>
<organism evidence="9 10">
    <name type="scientific">Lolium multiflorum</name>
    <name type="common">Italian ryegrass</name>
    <name type="synonym">Lolium perenne subsp. multiflorum</name>
    <dbReference type="NCBI Taxonomy" id="4521"/>
    <lineage>
        <taxon>Eukaryota</taxon>
        <taxon>Viridiplantae</taxon>
        <taxon>Streptophyta</taxon>
        <taxon>Embryophyta</taxon>
        <taxon>Tracheophyta</taxon>
        <taxon>Spermatophyta</taxon>
        <taxon>Magnoliopsida</taxon>
        <taxon>Liliopsida</taxon>
        <taxon>Poales</taxon>
        <taxon>Poaceae</taxon>
        <taxon>BOP clade</taxon>
        <taxon>Pooideae</taxon>
        <taxon>Poodae</taxon>
        <taxon>Poeae</taxon>
        <taxon>Poeae Chloroplast Group 2 (Poeae type)</taxon>
        <taxon>Loliodinae</taxon>
        <taxon>Loliinae</taxon>
        <taxon>Lolium</taxon>
    </lineage>
</organism>
<dbReference type="InterPro" id="IPR043502">
    <property type="entry name" value="DNA/RNA_pol_sf"/>
</dbReference>
<dbReference type="InterPro" id="IPR043128">
    <property type="entry name" value="Rev_trsase/Diguanyl_cyclase"/>
</dbReference>
<dbReference type="Gene3D" id="3.30.70.270">
    <property type="match status" value="2"/>
</dbReference>
<evidence type="ECO:0000256" key="7">
    <source>
        <dbReference type="SAM" id="MobiDB-lite"/>
    </source>
</evidence>
<comment type="caution">
    <text evidence="9">The sequence shown here is derived from an EMBL/GenBank/DDBJ whole genome shotgun (WGS) entry which is preliminary data.</text>
</comment>
<reference evidence="9" key="1">
    <citation type="submission" date="2023-07" db="EMBL/GenBank/DDBJ databases">
        <title>A chromosome-level genome assembly of Lolium multiflorum.</title>
        <authorList>
            <person name="Chen Y."/>
            <person name="Copetti D."/>
            <person name="Kolliker R."/>
            <person name="Studer B."/>
        </authorList>
    </citation>
    <scope>NUCLEOTIDE SEQUENCE</scope>
    <source>
        <strain evidence="9">02402/16</strain>
        <tissue evidence="9">Leaf</tissue>
    </source>
</reference>
<keyword evidence="4" id="KW-0255">Endonuclease</keyword>
<dbReference type="AlphaFoldDB" id="A0AAD8SN15"/>
<dbReference type="GO" id="GO:0016787">
    <property type="term" value="F:hydrolase activity"/>
    <property type="evidence" value="ECO:0007669"/>
    <property type="project" value="UniProtKB-KW"/>
</dbReference>
<dbReference type="CDD" id="cd09274">
    <property type="entry name" value="RNase_HI_RT_Ty3"/>
    <property type="match status" value="1"/>
</dbReference>
<evidence type="ECO:0000256" key="4">
    <source>
        <dbReference type="ARBA" id="ARBA00022759"/>
    </source>
</evidence>
<dbReference type="FunFam" id="3.30.70.270:FF:000026">
    <property type="entry name" value="Transposon Ty3-G Gag-Pol polyprotein"/>
    <property type="match status" value="1"/>
</dbReference>
<keyword evidence="10" id="KW-1185">Reference proteome</keyword>
<keyword evidence="2" id="KW-0548">Nucleotidyltransferase</keyword>
<dbReference type="PROSITE" id="PS50878">
    <property type="entry name" value="RT_POL"/>
    <property type="match status" value="1"/>
</dbReference>
<evidence type="ECO:0000256" key="6">
    <source>
        <dbReference type="ARBA" id="ARBA00022918"/>
    </source>
</evidence>
<keyword evidence="3" id="KW-0540">Nuclease</keyword>
<protein>
    <recommendedName>
        <fullName evidence="8">Reverse transcriptase domain-containing protein</fullName>
    </recommendedName>
</protein>
<evidence type="ECO:0000256" key="2">
    <source>
        <dbReference type="ARBA" id="ARBA00022695"/>
    </source>
</evidence>
<proteinExistence type="predicted"/>
<feature type="compositionally biased region" description="Basic and acidic residues" evidence="7">
    <location>
        <begin position="317"/>
        <end position="333"/>
    </location>
</feature>
<evidence type="ECO:0000256" key="1">
    <source>
        <dbReference type="ARBA" id="ARBA00022679"/>
    </source>
</evidence>
<evidence type="ECO:0000313" key="9">
    <source>
        <dbReference type="EMBL" id="KAK1660634.1"/>
    </source>
</evidence>
<keyword evidence="1" id="KW-0808">Transferase</keyword>
<dbReference type="PANTHER" id="PTHR37984">
    <property type="entry name" value="PROTEIN CBG26694"/>
    <property type="match status" value="1"/>
</dbReference>
<dbReference type="SUPFAM" id="SSF56672">
    <property type="entry name" value="DNA/RNA polymerases"/>
    <property type="match status" value="1"/>
</dbReference>
<gene>
    <name evidence="9" type="ORF">QYE76_048793</name>
</gene>
<sequence length="765" mass="86963">MEYLDKFVVVYLDDILVYSKSNEEHEEHLRLALLKLREHRLYAKLSKCEFWLPQVVYLGHVISGKGIAINPKTVKAIVEWLPPKNVKQVRSFLGLASYCCRFIENFSKIAKLLTDLLKKDKKFVWSPQCQESLDLLKQKLTSTPLLVLPDTSKPFQIFCDASLHGLGDFLMQERQVVAYASRQLCKHELNYPTHDLELATLIHALLTWRQYLLGNRCEAFTDHKSLKYIFSQPNLNLRQMRWLETIKDFDLSITYTPGKANVMADTLSRKSYCNNLMIQESQPALCEEFRKFNLELVPKGYLANLVITQTLEDKIRTGQLRDDDGGSQKEEPGGARVGPHPRAAARPRRHVVWRAHDLFASFFAKSFVPKPKPQRVPHEELQPPLGRRTPERKELRRVGIGEIPPGGEIDAIVTDIELDIIIISTIITAVITAGHLNPSSKLLVLLLVGIDILTYRRYYDTPLYLWVIKTIFGAVAGSEALLVNCSKLTEFEEERLLQILKKHRGAIGYTLDDLKGISPSICQHAINMEDDAKPVVEPRLIPKMKEVVRNEVLRLLEAGIIYPIAIVDGLVLCIAFPRKESRSTMVSKNKGKEFPDEEDRDLGWKEEDKDVKEEDEEEVEEDSRAHPRATIASIKMTEEARRRSQRSRWAHTLGGAAQCPGRHVCGGPTTLFASFSSRNPSSRKPKPRGYLTKSYSRLCGAENTREKRALRRVGIRRGNSLREGEIDAIVTDIELDIIIISTIITAVITAGHRHRRSNLGLILIV</sequence>
<feature type="region of interest" description="Disordered" evidence="7">
    <location>
        <begin position="317"/>
        <end position="343"/>
    </location>
</feature>
<dbReference type="Pfam" id="PF17917">
    <property type="entry name" value="RT_RNaseH"/>
    <property type="match status" value="1"/>
</dbReference>
<keyword evidence="6" id="KW-0695">RNA-directed DNA polymerase</keyword>
<dbReference type="EMBL" id="JAUUTY010000003">
    <property type="protein sequence ID" value="KAK1660634.1"/>
    <property type="molecule type" value="Genomic_DNA"/>
</dbReference>
<dbReference type="GO" id="GO:0004519">
    <property type="term" value="F:endonuclease activity"/>
    <property type="evidence" value="ECO:0007669"/>
    <property type="project" value="UniProtKB-KW"/>
</dbReference>
<keyword evidence="5" id="KW-0378">Hydrolase</keyword>
<dbReference type="InterPro" id="IPR050951">
    <property type="entry name" value="Retrovirus_Pol_polyprotein"/>
</dbReference>
<evidence type="ECO:0000259" key="8">
    <source>
        <dbReference type="PROSITE" id="PS50878"/>
    </source>
</evidence>
<feature type="domain" description="Reverse transcriptase" evidence="8">
    <location>
        <begin position="1"/>
        <end position="62"/>
    </location>
</feature>
<evidence type="ECO:0000313" key="10">
    <source>
        <dbReference type="Proteomes" id="UP001231189"/>
    </source>
</evidence>
<name>A0AAD8SN15_LOLMU</name>
<feature type="compositionally biased region" description="Basic and acidic residues" evidence="7">
    <location>
        <begin position="601"/>
        <end position="612"/>
    </location>
</feature>
<dbReference type="CDD" id="cd01647">
    <property type="entry name" value="RT_LTR"/>
    <property type="match status" value="1"/>
</dbReference>
<evidence type="ECO:0000256" key="5">
    <source>
        <dbReference type="ARBA" id="ARBA00022801"/>
    </source>
</evidence>